<name>A0A017HPA8_9RHOB</name>
<evidence type="ECO:0000256" key="2">
    <source>
        <dbReference type="ARBA" id="ARBA00010333"/>
    </source>
</evidence>
<evidence type="ECO:0000313" key="8">
    <source>
        <dbReference type="Proteomes" id="UP000019666"/>
    </source>
</evidence>
<comment type="caution">
    <text evidence="7">The sequence shown here is derived from an EMBL/GenBank/DDBJ whole genome shotgun (WGS) entry which is preliminary data.</text>
</comment>
<evidence type="ECO:0000256" key="3">
    <source>
        <dbReference type="ARBA" id="ARBA00022729"/>
    </source>
</evidence>
<feature type="domain" description="Ionotropic glutamate receptor C-terminal" evidence="6">
    <location>
        <begin position="64"/>
        <end position="283"/>
    </location>
</feature>
<dbReference type="Gene3D" id="3.40.190.10">
    <property type="entry name" value="Periplasmic binding protein-like II"/>
    <property type="match status" value="2"/>
</dbReference>
<dbReference type="GO" id="GO:0015276">
    <property type="term" value="F:ligand-gated monoatomic ion channel activity"/>
    <property type="evidence" value="ECO:0007669"/>
    <property type="project" value="InterPro"/>
</dbReference>
<dbReference type="Proteomes" id="UP000019666">
    <property type="component" value="Unassembled WGS sequence"/>
</dbReference>
<gene>
    <name evidence="7" type="ORF">Rumeso_02855</name>
</gene>
<dbReference type="SMART" id="SM00062">
    <property type="entry name" value="PBPb"/>
    <property type="match status" value="1"/>
</dbReference>
<evidence type="ECO:0000259" key="5">
    <source>
        <dbReference type="SMART" id="SM00062"/>
    </source>
</evidence>
<evidence type="ECO:0000313" key="7">
    <source>
        <dbReference type="EMBL" id="EYD75579.1"/>
    </source>
</evidence>
<organism evidence="7 8">
    <name type="scientific">Rubellimicrobium mesophilum DSM 19309</name>
    <dbReference type="NCBI Taxonomy" id="442562"/>
    <lineage>
        <taxon>Bacteria</taxon>
        <taxon>Pseudomonadati</taxon>
        <taxon>Pseudomonadota</taxon>
        <taxon>Alphaproteobacteria</taxon>
        <taxon>Rhodobacterales</taxon>
        <taxon>Roseobacteraceae</taxon>
        <taxon>Rubellimicrobium</taxon>
    </lineage>
</organism>
<dbReference type="InterPro" id="IPR001638">
    <property type="entry name" value="Solute-binding_3/MltF_N"/>
</dbReference>
<keyword evidence="3" id="KW-0732">Signal</keyword>
<dbReference type="HOGENOM" id="CLU_019602_18_2_5"/>
<dbReference type="Pfam" id="PF00497">
    <property type="entry name" value="SBP_bac_3"/>
    <property type="match status" value="1"/>
</dbReference>
<dbReference type="SMART" id="SM00079">
    <property type="entry name" value="PBPe"/>
    <property type="match status" value="1"/>
</dbReference>
<evidence type="ECO:0000256" key="1">
    <source>
        <dbReference type="ARBA" id="ARBA00004196"/>
    </source>
</evidence>
<dbReference type="GO" id="GO:0030313">
    <property type="term" value="C:cell envelope"/>
    <property type="evidence" value="ECO:0007669"/>
    <property type="project" value="UniProtKB-SubCell"/>
</dbReference>
<reference evidence="7 8" key="1">
    <citation type="submission" date="2013-02" db="EMBL/GenBank/DDBJ databases">
        <authorList>
            <person name="Fiebig A."/>
            <person name="Goeker M."/>
            <person name="Klenk H.-P.P."/>
        </authorList>
    </citation>
    <scope>NUCLEOTIDE SEQUENCE [LARGE SCALE GENOMIC DNA]</scope>
    <source>
        <strain evidence="7 8">DSM 19309</strain>
    </source>
</reference>
<sequence>MSRLAFEPVAWFPGLTGQTSRILTRQDQQGKDSDMLRRGFLKSSLIGAVLAVGTMGQDQAQAQALTVGANIGNVPWEFQDESGNFVGFEIDLVNEIGKRLGREVSVENIPFNGLFSAVQSGRIDMAVSSITITPARLEEVSFAQPYYDSDQSLTVTAASGLGGLSDLSGKVIGVDTGSTGDMWATEHEAEYGFGEIRRFEGLAPAMLDLGNGGIDGYISDIPALQYYVKDKPDFVVAERIPTGERYSIMFAKDSPLAAQVNDIITDLKNEGFLAATHEKWFGAAPEDGTSTVQVMDMPTP</sequence>
<dbReference type="PROSITE" id="PS01039">
    <property type="entry name" value="SBP_BACTERIAL_3"/>
    <property type="match status" value="1"/>
</dbReference>
<dbReference type="PANTHER" id="PTHR35936">
    <property type="entry name" value="MEMBRANE-BOUND LYTIC MUREIN TRANSGLYCOSYLASE F"/>
    <property type="match status" value="1"/>
</dbReference>
<keyword evidence="8" id="KW-1185">Reference proteome</keyword>
<evidence type="ECO:0000259" key="6">
    <source>
        <dbReference type="SMART" id="SM00079"/>
    </source>
</evidence>
<dbReference type="SUPFAM" id="SSF53850">
    <property type="entry name" value="Periplasmic binding protein-like II"/>
    <property type="match status" value="1"/>
</dbReference>
<feature type="domain" description="Solute-binding protein family 3/N-terminal" evidence="5">
    <location>
        <begin position="64"/>
        <end position="284"/>
    </location>
</feature>
<accession>A0A017HPA8</accession>
<dbReference type="PANTHER" id="PTHR35936:SF17">
    <property type="entry name" value="ARGININE-BINDING EXTRACELLULAR PROTEIN ARTP"/>
    <property type="match status" value="1"/>
</dbReference>
<comment type="similarity">
    <text evidence="2 4">Belongs to the bacterial solute-binding protein 3 family.</text>
</comment>
<proteinExistence type="inferred from homology"/>
<dbReference type="InterPro" id="IPR001320">
    <property type="entry name" value="Iontro_rcpt_C"/>
</dbReference>
<dbReference type="STRING" id="442562.Rumeso_02855"/>
<dbReference type="AlphaFoldDB" id="A0A017HPA8"/>
<protein>
    <submittedName>
        <fullName evidence="7">Cystine-binding protein</fullName>
    </submittedName>
</protein>
<dbReference type="PATRIC" id="fig|442562.3.peg.2808"/>
<comment type="subcellular location">
    <subcellularLocation>
        <location evidence="1">Cell envelope</location>
    </subcellularLocation>
</comment>
<dbReference type="InterPro" id="IPR018313">
    <property type="entry name" value="SBP_3_CS"/>
</dbReference>
<dbReference type="GO" id="GO:0016020">
    <property type="term" value="C:membrane"/>
    <property type="evidence" value="ECO:0007669"/>
    <property type="project" value="InterPro"/>
</dbReference>
<evidence type="ECO:0000256" key="4">
    <source>
        <dbReference type="RuleBase" id="RU003744"/>
    </source>
</evidence>
<dbReference type="EMBL" id="AOSK01000074">
    <property type="protein sequence ID" value="EYD75579.1"/>
    <property type="molecule type" value="Genomic_DNA"/>
</dbReference>